<dbReference type="RefSeq" id="WP_358469003.1">
    <property type="nucleotide sequence ID" value="NZ_JBEZAE010000001.1"/>
</dbReference>
<keyword evidence="4" id="KW-1185">Reference proteome</keyword>
<protein>
    <submittedName>
        <fullName evidence="3">Uncharacterized protein</fullName>
    </submittedName>
</protein>
<gene>
    <name evidence="3" type="ORF">AB0A88_00470</name>
</gene>
<evidence type="ECO:0000313" key="4">
    <source>
        <dbReference type="Proteomes" id="UP001551329"/>
    </source>
</evidence>
<feature type="compositionally biased region" description="Low complexity" evidence="1">
    <location>
        <begin position="124"/>
        <end position="134"/>
    </location>
</feature>
<feature type="region of interest" description="Disordered" evidence="1">
    <location>
        <begin position="37"/>
        <end position="62"/>
    </location>
</feature>
<feature type="region of interest" description="Disordered" evidence="1">
    <location>
        <begin position="90"/>
        <end position="167"/>
    </location>
</feature>
<dbReference type="Proteomes" id="UP001551329">
    <property type="component" value="Unassembled WGS sequence"/>
</dbReference>
<proteinExistence type="predicted"/>
<dbReference type="EMBL" id="JBEZAE010000001">
    <property type="protein sequence ID" value="MEU7068608.1"/>
    <property type="molecule type" value="Genomic_DNA"/>
</dbReference>
<evidence type="ECO:0000256" key="1">
    <source>
        <dbReference type="SAM" id="MobiDB-lite"/>
    </source>
</evidence>
<evidence type="ECO:0000313" key="3">
    <source>
        <dbReference type="EMBL" id="MEU7068608.1"/>
    </source>
</evidence>
<name>A0ABV3C1F2_9ACTN</name>
<keyword evidence="2" id="KW-1133">Transmembrane helix</keyword>
<reference evidence="3 4" key="1">
    <citation type="submission" date="2024-06" db="EMBL/GenBank/DDBJ databases">
        <title>The Natural Products Discovery Center: Release of the First 8490 Sequenced Strains for Exploring Actinobacteria Biosynthetic Diversity.</title>
        <authorList>
            <person name="Kalkreuter E."/>
            <person name="Kautsar S.A."/>
            <person name="Yang D."/>
            <person name="Bader C.D."/>
            <person name="Teijaro C.N."/>
            <person name="Fluegel L."/>
            <person name="Davis C.M."/>
            <person name="Simpson J.R."/>
            <person name="Lauterbach L."/>
            <person name="Steele A.D."/>
            <person name="Gui C."/>
            <person name="Meng S."/>
            <person name="Li G."/>
            <person name="Viehrig K."/>
            <person name="Ye F."/>
            <person name="Su P."/>
            <person name="Kiefer A.F."/>
            <person name="Nichols A."/>
            <person name="Cepeda A.J."/>
            <person name="Yan W."/>
            <person name="Fan B."/>
            <person name="Jiang Y."/>
            <person name="Adhikari A."/>
            <person name="Zheng C.-J."/>
            <person name="Schuster L."/>
            <person name="Cowan T.M."/>
            <person name="Smanski M.J."/>
            <person name="Chevrette M.G."/>
            <person name="De Carvalho L.P.S."/>
            <person name="Shen B."/>
        </authorList>
    </citation>
    <scope>NUCLEOTIDE SEQUENCE [LARGE SCALE GENOMIC DNA]</scope>
    <source>
        <strain evidence="3 4">NPDC045974</strain>
    </source>
</reference>
<feature type="compositionally biased region" description="Basic and acidic residues" evidence="1">
    <location>
        <begin position="48"/>
        <end position="60"/>
    </location>
</feature>
<feature type="region of interest" description="Disordered" evidence="1">
    <location>
        <begin position="194"/>
        <end position="238"/>
    </location>
</feature>
<comment type="caution">
    <text evidence="3">The sequence shown here is derived from an EMBL/GenBank/DDBJ whole genome shotgun (WGS) entry which is preliminary data.</text>
</comment>
<feature type="compositionally biased region" description="Low complexity" evidence="1">
    <location>
        <begin position="106"/>
        <end position="116"/>
    </location>
</feature>
<keyword evidence="2" id="KW-0812">Transmembrane</keyword>
<accession>A0ABV3C1F2</accession>
<sequence length="238" mass="24585">MREHDDIEAALTAALRPEGVDDASTQEAVAAFRAARDTGLHTSRRTRRREDWRPVRERGTGRPLRTALAALAASLTLGGVAFAAVASHDSFDEREVRLPEPRRSTAAPLPSREPASPASPSPGPGSSAPRGVPATPLVPAGPAHPPRSSESYCRAYGKSSDKGRAMEAAARERLIAAADGKDVATYCDALLASATAGPPTGVGNGHAAPAKSPSGTHPKPEAGHPGPHPPAPVVRQGR</sequence>
<evidence type="ECO:0000256" key="2">
    <source>
        <dbReference type="SAM" id="Phobius"/>
    </source>
</evidence>
<organism evidence="3 4">
    <name type="scientific">Streptomyces narbonensis</name>
    <dbReference type="NCBI Taxonomy" id="67333"/>
    <lineage>
        <taxon>Bacteria</taxon>
        <taxon>Bacillati</taxon>
        <taxon>Actinomycetota</taxon>
        <taxon>Actinomycetes</taxon>
        <taxon>Kitasatosporales</taxon>
        <taxon>Streptomycetaceae</taxon>
        <taxon>Streptomyces</taxon>
    </lineage>
</organism>
<feature type="compositionally biased region" description="Basic and acidic residues" evidence="1">
    <location>
        <begin position="90"/>
        <end position="103"/>
    </location>
</feature>
<keyword evidence="2" id="KW-0472">Membrane</keyword>
<feature type="transmembrane region" description="Helical" evidence="2">
    <location>
        <begin position="66"/>
        <end position="86"/>
    </location>
</feature>